<name>M5RKM5_9BACT</name>
<gene>
    <name evidence="1" type="ORF">RMSM_03199</name>
</gene>
<reference evidence="1 2" key="1">
    <citation type="journal article" date="2013" name="Mar. Genomics">
        <title>Expression of sulfatases in Rhodopirellula baltica and the diversity of sulfatases in the genus Rhodopirellula.</title>
        <authorList>
            <person name="Wegner C.E."/>
            <person name="Richter-Heitmann T."/>
            <person name="Klindworth A."/>
            <person name="Klockow C."/>
            <person name="Richter M."/>
            <person name="Achstetter T."/>
            <person name="Glockner F.O."/>
            <person name="Harder J."/>
        </authorList>
    </citation>
    <scope>NUCLEOTIDE SEQUENCE [LARGE SCALE GENOMIC DNA]</scope>
    <source>
        <strain evidence="1 2">SM1</strain>
    </source>
</reference>
<comment type="caution">
    <text evidence="1">The sequence shown here is derived from an EMBL/GenBank/DDBJ whole genome shotgun (WGS) entry which is preliminary data.</text>
</comment>
<organism evidence="1 2">
    <name type="scientific">Rhodopirellula maiorica SM1</name>
    <dbReference type="NCBI Taxonomy" id="1265738"/>
    <lineage>
        <taxon>Bacteria</taxon>
        <taxon>Pseudomonadati</taxon>
        <taxon>Planctomycetota</taxon>
        <taxon>Planctomycetia</taxon>
        <taxon>Pirellulales</taxon>
        <taxon>Pirellulaceae</taxon>
        <taxon>Novipirellula</taxon>
    </lineage>
</organism>
<accession>M5RKM5</accession>
<protein>
    <submittedName>
        <fullName evidence="1">Uncharacterized protein</fullName>
    </submittedName>
</protein>
<dbReference type="EMBL" id="ANOG01000465">
    <property type="protein sequence ID" value="EMI19873.1"/>
    <property type="molecule type" value="Genomic_DNA"/>
</dbReference>
<keyword evidence="2" id="KW-1185">Reference proteome</keyword>
<sequence length="40" mass="4569">MINSVMLEQNGPEICGSMLRVLHRKLASVIAWTIDKRTEQ</sequence>
<evidence type="ECO:0000313" key="2">
    <source>
        <dbReference type="Proteomes" id="UP000011991"/>
    </source>
</evidence>
<evidence type="ECO:0000313" key="1">
    <source>
        <dbReference type="EMBL" id="EMI19873.1"/>
    </source>
</evidence>
<dbReference type="PATRIC" id="fig|1265738.3.peg.3191"/>
<proteinExistence type="predicted"/>
<dbReference type="AlphaFoldDB" id="M5RKM5"/>
<dbReference type="Proteomes" id="UP000011991">
    <property type="component" value="Unassembled WGS sequence"/>
</dbReference>